<reference evidence="1" key="1">
    <citation type="submission" date="2022-11" db="EMBL/GenBank/DDBJ databases">
        <title>Genome Sequence of Boeremia exigua.</title>
        <authorList>
            <person name="Buettner E."/>
        </authorList>
    </citation>
    <scope>NUCLEOTIDE SEQUENCE</scope>
    <source>
        <strain evidence="1">CU02</strain>
    </source>
</reference>
<protein>
    <submittedName>
        <fullName evidence="1">Uncharacterized protein</fullName>
    </submittedName>
</protein>
<organism evidence="1 2">
    <name type="scientific">Boeremia exigua</name>
    <dbReference type="NCBI Taxonomy" id="749465"/>
    <lineage>
        <taxon>Eukaryota</taxon>
        <taxon>Fungi</taxon>
        <taxon>Dikarya</taxon>
        <taxon>Ascomycota</taxon>
        <taxon>Pezizomycotina</taxon>
        <taxon>Dothideomycetes</taxon>
        <taxon>Pleosporomycetidae</taxon>
        <taxon>Pleosporales</taxon>
        <taxon>Pleosporineae</taxon>
        <taxon>Didymellaceae</taxon>
        <taxon>Boeremia</taxon>
    </lineage>
</organism>
<sequence>MTESISCMRLNSSNPPDRSTIYPQLSITRAAHQVQQDSAGSATLEFSSIPVVESYQKTHVAALNGMTRCGPCTRVIDSDSKASLAIALSAQRPDFFAPRSTPGVDAGIRGWHGPFEAHEGGVACAQQGPDTSSPRAHALTRKRPDNWTMCQSRLLCSLDTACFSRAEALCDAITPSNDDPDPAAGDGYLSTILKVVKMDGAPPSTMNAANDYATSAAKELTIREQTAGLIKTTQDIATLIRDLQELWLFGGLDTLQNPADEEAQKKKADEVAGIIEVLAQQKPVTKLEDQEDAIAPAAEGSDDSRQRYGMECSVAAQPSVNMRAKACNALVAILKDAKMAYSLEDEPCMTQPVTNDQRQIRYLGGFSSRKTKRKNSLPTKPSTSTTSLTPQPPMIRSDHFEFEPFPSMVWTTRPPCSGPAQNPKRTLTRAQHHSIKRGRFLILKYGSADMAARALRIAAEKHRSQYLSDLRKEGYKLLTVDDGLAYRLVVGQSLGHMVSVMQQLVGIRGAALEQAEGIERLKALFLWQQDMAATLANEAMYPFRLFQNSQDNISADLRHTPLASTRALGMQSQALDNELRLLLNDLFLYKNISSSTFLKRYELAKRPGYTASLKARVPVYTLWAQCENLISSTKNTSPALKLLQKPLKGFLSQLRGFNPVCNKADIDLASIALRRQSTKYGRQQNVFNALHHHFKWARSKSQYHHLSFRAWWSQICKDRTKARRDAERMSHARQNLDKVAMGIDQLKSGWDQIMFVYYSEFLPVWNTSIKLMSPRELACQDCVAQRYWLFRIQQVEQLEKRWMITRPNPRLRGLNKKRRKARRQRRKSRSTNHQEQGANSGYSITQLSAQDKKPEYTASILHRANSAALKASPIRHGRKTAGYRIRKYMGQFPVPARKQPLDLITVKRKLERRQSVNFNPAVFATTPPRSTLTMTDNLTRAGSGFTGDNPTADPSTHPHLSSLHRSSSRKLPSLVHRNHERSNPKPTATRLLDYSSSEDEVQETKIPGKRKVAAQDILKSRPRLYKSTDLVDSTSDSNSDGTDRNTSATSTSNNMNRMNSLSWGASASQPPRITRKRPQPPQPPTAVKRPKTGPFCPDTDSESSGDSEDDDDDDYEDNVKESDFDSRISVTRSPAKRDTRSKFPSAIDEETNMVSSRFGVQRHESNAGSERGLSLPRFATAPQAVNQDRLDMMIAQKFGKGQAQSSAQRVPKISPQTQSMDSAHASISQQRHLRASFAEHNELTAGVPYHGIDTRKRLGMRQQDVHSPSFRAAPSLPSLPKASNTRSHNGPNSSDLHSAMRTTRAEPERKPKAGRSEWRKAQAARVSKNGGKEVRRPEAGARYGHTLTARVANALEVPMSTNGSFPAQSGGNRVIENQKILQTPSSDTARNQVPRQNIRSVSASNATAPVELSNEISQSRSTHGARQSNEMNFSGHSSPSKTSQKAVYSVPRAATEQANTLPSLDDSNGSNDFNGGSKRTSHPTPLPIALSPSAGAAPEAIISSQSPSKVGHGIHSRHPAALPSDGKGCQRDIQEGSTSNTMKPCSLDYDPVAPGHENAQPDTYTDPASSKPQEVYTTDASNSSNNSAEGKLPKNMPVAVMVCPEKNLDQASNLCYGSEETNVRDSGAFDTASDCNATLPEVNNNVSSNGKAETQNQDSSKMTTPSMFATKIEEVPSLPELADKRDGQPKPVASGQATCMLSPVPSDAVTLEIQPPRSPELSKKVSLETAETASSKQGAAGEVEPTKNLGEGHSTSDTCIPAPLRPVVAPAEHPTPIPEKPQGVDSTSPSQVTGTPCLVELCPVRTVEPERSTTCLPESANALQPHNLALSEQTCKPRSYSTPPNNNSNYAACSAKHPPPSSTPTASPPTPPHSKPTKTPAKPSP</sequence>
<proteinExistence type="predicted"/>
<dbReference type="EMBL" id="JAPHNI010000759">
    <property type="protein sequence ID" value="KAJ8108362.1"/>
    <property type="molecule type" value="Genomic_DNA"/>
</dbReference>
<dbReference type="Proteomes" id="UP001153331">
    <property type="component" value="Unassembled WGS sequence"/>
</dbReference>
<evidence type="ECO:0000313" key="1">
    <source>
        <dbReference type="EMBL" id="KAJ8108362.1"/>
    </source>
</evidence>
<comment type="caution">
    <text evidence="1">The sequence shown here is derived from an EMBL/GenBank/DDBJ whole genome shotgun (WGS) entry which is preliminary data.</text>
</comment>
<accession>A0ACC2HZ42</accession>
<gene>
    <name evidence="1" type="ORF">OPT61_g8227</name>
</gene>
<name>A0ACC2HZ42_9PLEO</name>
<keyword evidence="2" id="KW-1185">Reference proteome</keyword>
<evidence type="ECO:0000313" key="2">
    <source>
        <dbReference type="Proteomes" id="UP001153331"/>
    </source>
</evidence>